<dbReference type="OrthoDB" id="1123412at2"/>
<dbReference type="GO" id="GO:0005886">
    <property type="term" value="C:plasma membrane"/>
    <property type="evidence" value="ECO:0007669"/>
    <property type="project" value="UniProtKB-SubCell"/>
</dbReference>
<evidence type="ECO:0000313" key="9">
    <source>
        <dbReference type="Proteomes" id="UP000236893"/>
    </source>
</evidence>
<evidence type="ECO:0000256" key="5">
    <source>
        <dbReference type="ARBA" id="ARBA00023136"/>
    </source>
</evidence>
<keyword evidence="2" id="KW-1003">Cell membrane</keyword>
<feature type="domain" description="Cardiolipin synthase N-terminal" evidence="7">
    <location>
        <begin position="25"/>
        <end position="67"/>
    </location>
</feature>
<gene>
    <name evidence="8" type="ORF">C3K47_02050</name>
</gene>
<proteinExistence type="predicted"/>
<evidence type="ECO:0000256" key="6">
    <source>
        <dbReference type="SAM" id="Phobius"/>
    </source>
</evidence>
<sequence>MDLITPSIGLAFWTVLTVLTPLIIIPIIALFNLLRKTFKDSTTKLIWVLVILFVPLIGSIFYFIIGRKQA</sequence>
<dbReference type="Pfam" id="PF13396">
    <property type="entry name" value="PLDc_N"/>
    <property type="match status" value="1"/>
</dbReference>
<reference evidence="8 9" key="1">
    <citation type="submission" date="2018-01" db="EMBL/GenBank/DDBJ databases">
        <authorList>
            <person name="Gaut B.S."/>
            <person name="Morton B.R."/>
            <person name="Clegg M.T."/>
            <person name="Duvall M.R."/>
        </authorList>
    </citation>
    <scope>NUCLEOTIDE SEQUENCE [LARGE SCALE GENOMIC DNA]</scope>
    <source>
        <strain evidence="8 9">HR-AV</strain>
    </source>
</reference>
<evidence type="ECO:0000256" key="4">
    <source>
        <dbReference type="ARBA" id="ARBA00022989"/>
    </source>
</evidence>
<keyword evidence="4 6" id="KW-1133">Transmembrane helix</keyword>
<dbReference type="Proteomes" id="UP000236893">
    <property type="component" value="Unassembled WGS sequence"/>
</dbReference>
<keyword evidence="5 6" id="KW-0472">Membrane</keyword>
<name>A0A2S5AA95_9SPHI</name>
<feature type="transmembrane region" description="Helical" evidence="6">
    <location>
        <begin position="12"/>
        <end position="33"/>
    </location>
</feature>
<evidence type="ECO:0000259" key="7">
    <source>
        <dbReference type="Pfam" id="PF13396"/>
    </source>
</evidence>
<feature type="transmembrane region" description="Helical" evidence="6">
    <location>
        <begin position="45"/>
        <end position="65"/>
    </location>
</feature>
<dbReference type="EMBL" id="PQVF01000001">
    <property type="protein sequence ID" value="POY39302.1"/>
    <property type="molecule type" value="Genomic_DNA"/>
</dbReference>
<keyword evidence="9" id="KW-1185">Reference proteome</keyword>
<dbReference type="RefSeq" id="WP_103787404.1">
    <property type="nucleotide sequence ID" value="NZ_PQVF01000001.1"/>
</dbReference>
<organism evidence="8 9">
    <name type="scientific">Solitalea longa</name>
    <dbReference type="NCBI Taxonomy" id="2079460"/>
    <lineage>
        <taxon>Bacteria</taxon>
        <taxon>Pseudomonadati</taxon>
        <taxon>Bacteroidota</taxon>
        <taxon>Sphingobacteriia</taxon>
        <taxon>Sphingobacteriales</taxon>
        <taxon>Sphingobacteriaceae</taxon>
        <taxon>Solitalea</taxon>
    </lineage>
</organism>
<evidence type="ECO:0000256" key="3">
    <source>
        <dbReference type="ARBA" id="ARBA00022692"/>
    </source>
</evidence>
<evidence type="ECO:0000256" key="2">
    <source>
        <dbReference type="ARBA" id="ARBA00022475"/>
    </source>
</evidence>
<evidence type="ECO:0000256" key="1">
    <source>
        <dbReference type="ARBA" id="ARBA00004651"/>
    </source>
</evidence>
<keyword evidence="3 6" id="KW-0812">Transmembrane</keyword>
<comment type="caution">
    <text evidence="8">The sequence shown here is derived from an EMBL/GenBank/DDBJ whole genome shotgun (WGS) entry which is preliminary data.</text>
</comment>
<protein>
    <recommendedName>
        <fullName evidence="7">Cardiolipin synthase N-terminal domain-containing protein</fullName>
    </recommendedName>
</protein>
<evidence type="ECO:0000313" key="8">
    <source>
        <dbReference type="EMBL" id="POY39302.1"/>
    </source>
</evidence>
<dbReference type="AlphaFoldDB" id="A0A2S5AA95"/>
<comment type="subcellular location">
    <subcellularLocation>
        <location evidence="1">Cell membrane</location>
        <topology evidence="1">Multi-pass membrane protein</topology>
    </subcellularLocation>
</comment>
<dbReference type="InterPro" id="IPR027379">
    <property type="entry name" value="CLS_N"/>
</dbReference>
<accession>A0A2S5AA95</accession>